<reference evidence="1 2" key="1">
    <citation type="submission" date="2015-08" db="EMBL/GenBank/DDBJ databases">
        <title>The complete genome sequence of Bacillus beveridgei MLTeJB.</title>
        <authorList>
            <person name="Hanson T.E."/>
            <person name="Mesa C."/>
            <person name="Basesman S.M."/>
            <person name="Oremland R.S."/>
        </authorList>
    </citation>
    <scope>NUCLEOTIDE SEQUENCE [LARGE SCALE GENOMIC DNA]</scope>
    <source>
        <strain evidence="1 2">MLTeJB</strain>
    </source>
</reference>
<dbReference type="EMBL" id="CP012502">
    <property type="protein sequence ID" value="AOM82950.1"/>
    <property type="molecule type" value="Genomic_DNA"/>
</dbReference>
<organism evidence="1 2">
    <name type="scientific">Salisediminibacterium beveridgei</name>
    <dbReference type="NCBI Taxonomy" id="632773"/>
    <lineage>
        <taxon>Bacteria</taxon>
        <taxon>Bacillati</taxon>
        <taxon>Bacillota</taxon>
        <taxon>Bacilli</taxon>
        <taxon>Bacillales</taxon>
        <taxon>Bacillaceae</taxon>
        <taxon>Salisediminibacterium</taxon>
    </lineage>
</organism>
<dbReference type="RefSeq" id="WP_069364982.1">
    <property type="nucleotide sequence ID" value="NZ_CP012502.1"/>
</dbReference>
<dbReference type="STRING" id="632773.BBEV_1589"/>
<evidence type="ECO:0000313" key="2">
    <source>
        <dbReference type="Proteomes" id="UP000094463"/>
    </source>
</evidence>
<protein>
    <submittedName>
        <fullName evidence="1">Uncharacterized protein</fullName>
    </submittedName>
</protein>
<proteinExistence type="predicted"/>
<gene>
    <name evidence="1" type="ORF">BBEV_1589</name>
</gene>
<dbReference type="KEGG" id="bbev:BBEV_1589"/>
<accession>A0A1D7QVB3</accession>
<sequence length="86" mass="9985">MKQINAIVKEISQEGYVTLLAKSLSKEWTLEMDIIPVSVQIGSWLQLTLDDVRIVMIEMDQEDIVASRIAVDRKWQRLQDKRKKGN</sequence>
<dbReference type="AlphaFoldDB" id="A0A1D7QVB3"/>
<evidence type="ECO:0000313" key="1">
    <source>
        <dbReference type="EMBL" id="AOM82950.1"/>
    </source>
</evidence>
<dbReference type="Proteomes" id="UP000094463">
    <property type="component" value="Chromosome"/>
</dbReference>
<keyword evidence="2" id="KW-1185">Reference proteome</keyword>
<name>A0A1D7QVB3_9BACI</name>
<dbReference type="OrthoDB" id="9863482at2"/>